<dbReference type="EMBL" id="JANTHZ010000001">
    <property type="protein sequence ID" value="MCS0494418.1"/>
    <property type="molecule type" value="Genomic_DNA"/>
</dbReference>
<dbReference type="PROSITE" id="PS50887">
    <property type="entry name" value="GGDEF"/>
    <property type="match status" value="1"/>
</dbReference>
<keyword evidence="2" id="KW-0472">Membrane</keyword>
<dbReference type="NCBIfam" id="TIGR00254">
    <property type="entry name" value="GGDEF"/>
    <property type="match status" value="1"/>
</dbReference>
<dbReference type="PROSITE" id="PS50883">
    <property type="entry name" value="EAL"/>
    <property type="match status" value="1"/>
</dbReference>
<dbReference type="CDD" id="cd01948">
    <property type="entry name" value="EAL"/>
    <property type="match status" value="1"/>
</dbReference>
<dbReference type="InterPro" id="IPR035965">
    <property type="entry name" value="PAS-like_dom_sf"/>
</dbReference>
<dbReference type="InterPro" id="IPR029787">
    <property type="entry name" value="Nucleotide_cyclase"/>
</dbReference>
<evidence type="ECO:0000313" key="6">
    <source>
        <dbReference type="Proteomes" id="UP001151088"/>
    </source>
</evidence>
<keyword evidence="6" id="KW-1185">Reference proteome</keyword>
<dbReference type="SUPFAM" id="SSF55073">
    <property type="entry name" value="Nucleotide cyclase"/>
    <property type="match status" value="1"/>
</dbReference>
<protein>
    <submittedName>
        <fullName evidence="5">EAL domain-containing protein</fullName>
    </submittedName>
</protein>
<dbReference type="Proteomes" id="UP001151088">
    <property type="component" value="Unassembled WGS sequence"/>
</dbReference>
<dbReference type="PANTHER" id="PTHR44757">
    <property type="entry name" value="DIGUANYLATE CYCLASE DGCP"/>
    <property type="match status" value="1"/>
</dbReference>
<dbReference type="InterPro" id="IPR001633">
    <property type="entry name" value="EAL_dom"/>
</dbReference>
<keyword evidence="1" id="KW-0175">Coiled coil</keyword>
<proteinExistence type="predicted"/>
<sequence length="898" mass="97753">MIWHRLKLIVASGTAIILLIIVAGTAALLDRAERTATATVEISLERSAQAVENALNRQLLQVHGALASLPTLFRAARVTPMDPVVVDDLLSGLNFQTLAYRDLLLVDSQGTILGSARQRPVGRHLPFDADELKQGPTALVGPVRNAITGDWSIYVTRSISGWNGVTAVAEVPIPTLMKLLAETGTLPGVRLLLERPNGQLIASLPHDELETGRIRPSALGRSAPDGRAFISVNAATGQSTVSVVRASLYGDARVVLTAPLDAMLTDWRRDRDATIMIATIGTLLIAAFSAALLVALRQREKTDAERARAQAVLVNAVEAMSDGFVMWDEHDRLVTCNERYRDLYSISAPFMIAGSTFEEIVRKGVEEGQYPEAAGNAEGFVARMMALHAEGTGSEERLLPDGRWVLMKERRTADGGTVGTRTDITQLKTMLGELGEANRRANEAAAEARRQNAALTERESRIRFLAHHDDLTRLPNRVLFRDRVASALNRAAARGEELALLYLDLDRFKDVNDTLGHPVGDALLQAVAARLSACVNDPERVARLGGDEFAVVSLAEVQPESAEDLSTRIIEEIGRPYNILGHTIGMSASIGIAVADRQGNDADGLLKQADLALYEAKGKGRARLCVFEPGMEAHLRDRLAIEADLLLALPGEQFELVYQPIYDLNSGRLRGFEALLRWHHPTRGLVSPAAFVPVAEDTRLIVEIGNWILHRACVDALRLPDGLRIAINLSPIQLAFGDIVESVARTLRDTGLDPTRLELEITETALFSNDQRNLEVLRRLKLLGVRIVLDDFGTGYSSLSHLHVFPLDKVKIDRLFVRDSTVRSKSAVIVEAIAGLASRLGMTTTAEGIETTDQWEVARASGCTEAQGYLLGKPLPIEGALHVATLPDHPCFKAPKAI</sequence>
<feature type="domain" description="GGDEF" evidence="4">
    <location>
        <begin position="496"/>
        <end position="629"/>
    </location>
</feature>
<dbReference type="Pfam" id="PF12860">
    <property type="entry name" value="PAS_7"/>
    <property type="match status" value="1"/>
</dbReference>
<dbReference type="Gene3D" id="3.20.20.450">
    <property type="entry name" value="EAL domain"/>
    <property type="match status" value="1"/>
</dbReference>
<dbReference type="SUPFAM" id="SSF141868">
    <property type="entry name" value="EAL domain-like"/>
    <property type="match status" value="1"/>
</dbReference>
<dbReference type="Gene3D" id="3.30.450.20">
    <property type="entry name" value="PAS domain"/>
    <property type="match status" value="2"/>
</dbReference>
<evidence type="ECO:0000256" key="1">
    <source>
        <dbReference type="SAM" id="Coils"/>
    </source>
</evidence>
<evidence type="ECO:0000259" key="3">
    <source>
        <dbReference type="PROSITE" id="PS50883"/>
    </source>
</evidence>
<keyword evidence="2" id="KW-0812">Transmembrane</keyword>
<accession>A0A9X2PE13</accession>
<evidence type="ECO:0000259" key="4">
    <source>
        <dbReference type="PROSITE" id="PS50887"/>
    </source>
</evidence>
<dbReference type="SMART" id="SM00052">
    <property type="entry name" value="EAL"/>
    <property type="match status" value="1"/>
</dbReference>
<dbReference type="InterPro" id="IPR052155">
    <property type="entry name" value="Biofilm_reg_signaling"/>
</dbReference>
<evidence type="ECO:0000313" key="5">
    <source>
        <dbReference type="EMBL" id="MCS0494418.1"/>
    </source>
</evidence>
<dbReference type="SUPFAM" id="SSF55785">
    <property type="entry name" value="PYP-like sensor domain (PAS domain)"/>
    <property type="match status" value="1"/>
</dbReference>
<dbReference type="CDD" id="cd01949">
    <property type="entry name" value="GGDEF"/>
    <property type="match status" value="1"/>
</dbReference>
<dbReference type="InterPro" id="IPR000160">
    <property type="entry name" value="GGDEF_dom"/>
</dbReference>
<feature type="transmembrane region" description="Helical" evidence="2">
    <location>
        <begin position="273"/>
        <end position="296"/>
    </location>
</feature>
<dbReference type="SMART" id="SM00267">
    <property type="entry name" value="GGDEF"/>
    <property type="match status" value="1"/>
</dbReference>
<keyword evidence="2" id="KW-1133">Transmembrane helix</keyword>
<name>A0A9X2PE13_9HYPH</name>
<feature type="domain" description="EAL" evidence="3">
    <location>
        <begin position="638"/>
        <end position="888"/>
    </location>
</feature>
<dbReference type="Pfam" id="PF00563">
    <property type="entry name" value="EAL"/>
    <property type="match status" value="1"/>
</dbReference>
<dbReference type="Gene3D" id="3.30.70.270">
    <property type="match status" value="1"/>
</dbReference>
<evidence type="ECO:0000256" key="2">
    <source>
        <dbReference type="SAM" id="Phobius"/>
    </source>
</evidence>
<feature type="transmembrane region" description="Helical" evidence="2">
    <location>
        <begin position="6"/>
        <end position="29"/>
    </location>
</feature>
<dbReference type="AlphaFoldDB" id="A0A9X2PE13"/>
<dbReference type="Pfam" id="PF00990">
    <property type="entry name" value="GGDEF"/>
    <property type="match status" value="1"/>
</dbReference>
<gene>
    <name evidence="5" type="ORF">NVS89_04860</name>
</gene>
<comment type="caution">
    <text evidence="5">The sequence shown here is derived from an EMBL/GenBank/DDBJ whole genome shotgun (WGS) entry which is preliminary data.</text>
</comment>
<reference evidence="5" key="1">
    <citation type="submission" date="2022-08" db="EMBL/GenBank/DDBJ databases">
        <authorList>
            <person name="Li F."/>
        </authorList>
    </citation>
    <scope>NUCLEOTIDE SEQUENCE</scope>
    <source>
        <strain evidence="5">MQZ15Z-1</strain>
    </source>
</reference>
<dbReference type="InterPro" id="IPR043128">
    <property type="entry name" value="Rev_trsase/Diguanyl_cyclase"/>
</dbReference>
<organism evidence="5 6">
    <name type="scientific">Ancylobacter mangrovi</name>
    <dbReference type="NCBI Taxonomy" id="2972472"/>
    <lineage>
        <taxon>Bacteria</taxon>
        <taxon>Pseudomonadati</taxon>
        <taxon>Pseudomonadota</taxon>
        <taxon>Alphaproteobacteria</taxon>
        <taxon>Hyphomicrobiales</taxon>
        <taxon>Xanthobacteraceae</taxon>
        <taxon>Ancylobacter</taxon>
    </lineage>
</organism>
<dbReference type="InterPro" id="IPR035919">
    <property type="entry name" value="EAL_sf"/>
</dbReference>
<dbReference type="PANTHER" id="PTHR44757:SF2">
    <property type="entry name" value="BIOFILM ARCHITECTURE MAINTENANCE PROTEIN MBAA"/>
    <property type="match status" value="1"/>
</dbReference>
<feature type="coiled-coil region" evidence="1">
    <location>
        <begin position="427"/>
        <end position="458"/>
    </location>
</feature>
<dbReference type="RefSeq" id="WP_258731366.1">
    <property type="nucleotide sequence ID" value="NZ_JANTHZ010000001.1"/>
</dbReference>